<evidence type="ECO:0000256" key="1">
    <source>
        <dbReference type="ARBA" id="ARBA00023015"/>
    </source>
</evidence>
<dbReference type="Gene3D" id="3.20.80.10">
    <property type="entry name" value="Regulatory factor, effector binding domain"/>
    <property type="match status" value="1"/>
</dbReference>
<organism evidence="6">
    <name type="scientific">Salmonella enterica subsp. enterica serovar Javiana</name>
    <dbReference type="NCBI Taxonomy" id="363569"/>
    <lineage>
        <taxon>Bacteria</taxon>
        <taxon>Pseudomonadati</taxon>
        <taxon>Pseudomonadota</taxon>
        <taxon>Gammaproteobacteria</taxon>
        <taxon>Enterobacterales</taxon>
        <taxon>Enterobacteriaceae</taxon>
        <taxon>Salmonella</taxon>
    </lineage>
</organism>
<comment type="caution">
    <text evidence="6">The sequence shown here is derived from an EMBL/GenBank/DDBJ whole genome shotgun (WGS) entry which is preliminary data.</text>
</comment>
<dbReference type="InterPro" id="IPR050959">
    <property type="entry name" value="MarA-like"/>
</dbReference>
<name>A0A602V2F2_SALET</name>
<keyword evidence="4" id="KW-0472">Membrane</keyword>
<dbReference type="PANTHER" id="PTHR47504:SF3">
    <property type="entry name" value="HTH-TYPE TRANSCRIPTIONAL REGULATOR YKGA-RELATED"/>
    <property type="match status" value="1"/>
</dbReference>
<dbReference type="PANTHER" id="PTHR47504">
    <property type="entry name" value="RIGHT ORIGIN-BINDING PROTEIN"/>
    <property type="match status" value="1"/>
</dbReference>
<gene>
    <name evidence="6" type="ORF">G4I81_003257</name>
</gene>
<dbReference type="RefSeq" id="WP_015405827.1">
    <property type="nucleotide sequence ID" value="NZ_CP154882.1"/>
</dbReference>
<dbReference type="SUPFAM" id="SSF46689">
    <property type="entry name" value="Homeodomain-like"/>
    <property type="match status" value="1"/>
</dbReference>
<dbReference type="Pfam" id="PF12833">
    <property type="entry name" value="HTH_18"/>
    <property type="match status" value="1"/>
</dbReference>
<accession>A0A602V2F2</accession>
<dbReference type="InterPro" id="IPR009057">
    <property type="entry name" value="Homeodomain-like_sf"/>
</dbReference>
<evidence type="ECO:0000259" key="5">
    <source>
        <dbReference type="PROSITE" id="PS01124"/>
    </source>
</evidence>
<keyword evidence="4" id="KW-1133">Transmembrane helix</keyword>
<reference evidence="6" key="2">
    <citation type="submission" date="2018-07" db="EMBL/GenBank/DDBJ databases">
        <authorList>
            <consortium name="NCBI Pathogen Detection Project"/>
        </authorList>
    </citation>
    <scope>NUCLEOTIDE SEQUENCE</scope>
    <source>
        <strain evidence="6">13-0119</strain>
    </source>
</reference>
<protein>
    <submittedName>
        <fullName evidence="6">Helix-turn-helix domain-containing protein</fullName>
    </submittedName>
</protein>
<dbReference type="InterPro" id="IPR011256">
    <property type="entry name" value="Reg_factor_effector_dom_sf"/>
</dbReference>
<dbReference type="GO" id="GO:0043565">
    <property type="term" value="F:sequence-specific DNA binding"/>
    <property type="evidence" value="ECO:0007669"/>
    <property type="project" value="InterPro"/>
</dbReference>
<evidence type="ECO:0000256" key="2">
    <source>
        <dbReference type="ARBA" id="ARBA00023125"/>
    </source>
</evidence>
<feature type="domain" description="HTH araC/xylS-type" evidence="5">
    <location>
        <begin position="7"/>
        <end position="105"/>
    </location>
</feature>
<dbReference type="GO" id="GO:0003700">
    <property type="term" value="F:DNA-binding transcription factor activity"/>
    <property type="evidence" value="ECO:0007669"/>
    <property type="project" value="InterPro"/>
</dbReference>
<feature type="transmembrane region" description="Helical" evidence="4">
    <location>
        <begin position="63"/>
        <end position="82"/>
    </location>
</feature>
<keyword evidence="1" id="KW-0805">Transcription regulation</keyword>
<keyword evidence="3" id="KW-0804">Transcription</keyword>
<sequence length="279" mass="32438">MEGTVIRYILNWVEQNIYTGANIGDLVVSSGYSRKTLETWFYRNNGITLGDYLFRRRMSRVAILLRMTGLSVSELAAMFHFYSSQNLSRSFKTFSGMTPTKYRTQGEWFMEKLQRPFLIGWEERLIPELCALPDLTLNGLPELFAHKFLSPTVDDKVIERMKGAIRLHSKNSNNEICIASRTTPSSILDGRSDVVNVEMIVQDNNNENGYFHNIIIPAGEYMRFNFSGTWDEYIVFTRLIYFRLVELKKHRREGFDLTIFYFPAGGDDEVTCRHYIPAR</sequence>
<keyword evidence="4" id="KW-0812">Transmembrane</keyword>
<dbReference type="Gene3D" id="1.10.10.60">
    <property type="entry name" value="Homeodomain-like"/>
    <property type="match status" value="1"/>
</dbReference>
<evidence type="ECO:0000256" key="3">
    <source>
        <dbReference type="ARBA" id="ARBA00023163"/>
    </source>
</evidence>
<evidence type="ECO:0000313" key="6">
    <source>
        <dbReference type="EMBL" id="HAE6182510.1"/>
    </source>
</evidence>
<evidence type="ECO:0000256" key="4">
    <source>
        <dbReference type="SAM" id="Phobius"/>
    </source>
</evidence>
<dbReference type="EMBL" id="DAASMX010000030">
    <property type="protein sequence ID" value="HAE6182510.1"/>
    <property type="molecule type" value="Genomic_DNA"/>
</dbReference>
<reference evidence="6" key="1">
    <citation type="journal article" date="2018" name="Genome Biol.">
        <title>SKESA: strategic k-mer extension for scrupulous assemblies.</title>
        <authorList>
            <person name="Souvorov A."/>
            <person name="Agarwala R."/>
            <person name="Lipman D.J."/>
        </authorList>
    </citation>
    <scope>NUCLEOTIDE SEQUENCE</scope>
    <source>
        <strain evidence="6">13-0119</strain>
    </source>
</reference>
<dbReference type="SMART" id="SM00342">
    <property type="entry name" value="HTH_ARAC"/>
    <property type="match status" value="1"/>
</dbReference>
<dbReference type="AlphaFoldDB" id="A0A602V2F2"/>
<proteinExistence type="predicted"/>
<keyword evidence="2" id="KW-0238">DNA-binding</keyword>
<dbReference type="PROSITE" id="PS01124">
    <property type="entry name" value="HTH_ARAC_FAMILY_2"/>
    <property type="match status" value="1"/>
</dbReference>
<dbReference type="InterPro" id="IPR018060">
    <property type="entry name" value="HTH_AraC"/>
</dbReference>